<dbReference type="RefSeq" id="XP_030853024.1">
    <property type="nucleotide sequence ID" value="XM_030997164.1"/>
</dbReference>
<reference evidence="8" key="1">
    <citation type="submission" date="2015-02" db="EMBL/GenBank/DDBJ databases">
        <title>Genome sequencing for Strongylocentrotus purpuratus.</title>
        <authorList>
            <person name="Murali S."/>
            <person name="Liu Y."/>
            <person name="Vee V."/>
            <person name="English A."/>
            <person name="Wang M."/>
            <person name="Skinner E."/>
            <person name="Han Y."/>
            <person name="Muzny D.M."/>
            <person name="Worley K.C."/>
            <person name="Gibbs R.A."/>
        </authorList>
    </citation>
    <scope>NUCLEOTIDE SEQUENCE</scope>
</reference>
<accession>A0A7M7PKH8</accession>
<dbReference type="GO" id="GO:0003841">
    <property type="term" value="F:1-acylglycerol-3-phosphate O-acyltransferase activity"/>
    <property type="evidence" value="ECO:0000318"/>
    <property type="project" value="GO_Central"/>
</dbReference>
<dbReference type="OrthoDB" id="202234at2759"/>
<dbReference type="SMART" id="SM00563">
    <property type="entry name" value="PlsC"/>
    <property type="match status" value="1"/>
</dbReference>
<dbReference type="OMA" id="VHGIENQ"/>
<feature type="domain" description="Phospholipid/glycerol acyltransferase" evidence="6">
    <location>
        <begin position="1"/>
        <end position="106"/>
    </location>
</feature>
<dbReference type="GO" id="GO:0005783">
    <property type="term" value="C:endoplasmic reticulum"/>
    <property type="evidence" value="ECO:0000318"/>
    <property type="project" value="GO_Central"/>
</dbReference>
<keyword evidence="4" id="KW-0012">Acyltransferase</keyword>
<evidence type="ECO:0000256" key="3">
    <source>
        <dbReference type="ARBA" id="ARBA00022679"/>
    </source>
</evidence>
<dbReference type="InterPro" id="IPR002123">
    <property type="entry name" value="Plipid/glycerol_acylTrfase"/>
</dbReference>
<evidence type="ECO:0000256" key="2">
    <source>
        <dbReference type="ARBA" id="ARBA00013211"/>
    </source>
</evidence>
<comment type="pathway">
    <text evidence="1">Phospholipid metabolism; CDP-diacylglycerol biosynthesis; CDP-diacylglycerol from sn-glycerol 3-phosphate: step 2/3.</text>
</comment>
<keyword evidence="5" id="KW-1133">Transmembrane helix</keyword>
<dbReference type="InParanoid" id="A0A7M7PKH8"/>
<evidence type="ECO:0000256" key="4">
    <source>
        <dbReference type="ARBA" id="ARBA00023315"/>
    </source>
</evidence>
<keyword evidence="5" id="KW-0472">Membrane</keyword>
<dbReference type="PANTHER" id="PTHR10434:SF11">
    <property type="entry name" value="1-ACYL-SN-GLYCEROL-3-PHOSPHATE ACYLTRANSFERASE"/>
    <property type="match status" value="1"/>
</dbReference>
<dbReference type="GeneID" id="105439485"/>
<dbReference type="EC" id="2.3.1.51" evidence="2"/>
<evidence type="ECO:0000259" key="6">
    <source>
        <dbReference type="SMART" id="SM00563"/>
    </source>
</evidence>
<dbReference type="KEGG" id="spu:105439485"/>
<feature type="transmembrane region" description="Helical" evidence="5">
    <location>
        <begin position="15"/>
        <end position="34"/>
    </location>
</feature>
<evidence type="ECO:0000256" key="5">
    <source>
        <dbReference type="SAM" id="Phobius"/>
    </source>
</evidence>
<sequence>MEAFPDNCAVIVKKTWLFISPFGLAAALSGAIFVERGTKNNMDVLQKVVDNIHKKKCRVWFFPEGTRKLSGKNIHVEEPMLPFKMGAFNIAVLAQIPVVPVVFSSQDKFFSYADKMFKPGRIVASILPPISTSSLTLEDVPRLTDKVRTMMIEEFKRISE</sequence>
<organism evidence="7 8">
    <name type="scientific">Strongylocentrotus purpuratus</name>
    <name type="common">Purple sea urchin</name>
    <dbReference type="NCBI Taxonomy" id="7668"/>
    <lineage>
        <taxon>Eukaryota</taxon>
        <taxon>Metazoa</taxon>
        <taxon>Echinodermata</taxon>
        <taxon>Eleutherozoa</taxon>
        <taxon>Echinozoa</taxon>
        <taxon>Echinoidea</taxon>
        <taxon>Euechinoidea</taxon>
        <taxon>Echinacea</taxon>
        <taxon>Camarodonta</taxon>
        <taxon>Echinidea</taxon>
        <taxon>Strongylocentrotidae</taxon>
        <taxon>Strongylocentrotus</taxon>
    </lineage>
</organism>
<evidence type="ECO:0000313" key="7">
    <source>
        <dbReference type="EnsemblMetazoa" id="XP_030853024"/>
    </source>
</evidence>
<dbReference type="CDD" id="cd07989">
    <property type="entry name" value="LPLAT_AGPAT-like"/>
    <property type="match status" value="1"/>
</dbReference>
<keyword evidence="5" id="KW-0812">Transmembrane</keyword>
<proteinExistence type="predicted"/>
<keyword evidence="3" id="KW-0808">Transferase</keyword>
<protein>
    <recommendedName>
        <fullName evidence="2">1-acylglycerol-3-phosphate O-acyltransferase</fullName>
        <ecNumber evidence="2">2.3.1.51</ecNumber>
    </recommendedName>
</protein>
<dbReference type="AlphaFoldDB" id="A0A7M7PKH8"/>
<keyword evidence="8" id="KW-1185">Reference proteome</keyword>
<dbReference type="GO" id="GO:0006654">
    <property type="term" value="P:phosphatidic acid biosynthetic process"/>
    <property type="evidence" value="ECO:0000318"/>
    <property type="project" value="GO_Central"/>
</dbReference>
<dbReference type="SUPFAM" id="SSF69593">
    <property type="entry name" value="Glycerol-3-phosphate (1)-acyltransferase"/>
    <property type="match status" value="1"/>
</dbReference>
<dbReference type="PANTHER" id="PTHR10434">
    <property type="entry name" value="1-ACYL-SN-GLYCEROL-3-PHOSPHATE ACYLTRANSFERASE"/>
    <property type="match status" value="1"/>
</dbReference>
<dbReference type="EnsemblMetazoa" id="XM_030997164">
    <property type="protein sequence ID" value="XP_030853024"/>
    <property type="gene ID" value="LOC105439485"/>
</dbReference>
<evidence type="ECO:0000313" key="8">
    <source>
        <dbReference type="Proteomes" id="UP000007110"/>
    </source>
</evidence>
<reference evidence="7" key="2">
    <citation type="submission" date="2021-01" db="UniProtKB">
        <authorList>
            <consortium name="EnsemblMetazoa"/>
        </authorList>
    </citation>
    <scope>IDENTIFICATION</scope>
</reference>
<dbReference type="Proteomes" id="UP000007110">
    <property type="component" value="Unassembled WGS sequence"/>
</dbReference>
<name>A0A7M7PKH8_STRPU</name>
<dbReference type="Pfam" id="PF01553">
    <property type="entry name" value="Acyltransferase"/>
    <property type="match status" value="1"/>
</dbReference>
<evidence type="ECO:0000256" key="1">
    <source>
        <dbReference type="ARBA" id="ARBA00004728"/>
    </source>
</evidence>